<dbReference type="InterPro" id="IPR029058">
    <property type="entry name" value="AB_hydrolase_fold"/>
</dbReference>
<accession>A0AAW0AAQ2</accession>
<dbReference type="InterPro" id="IPR019819">
    <property type="entry name" value="Carboxylesterase_B_CS"/>
</dbReference>
<dbReference type="Gene3D" id="3.40.50.1820">
    <property type="entry name" value="alpha/beta hydrolase"/>
    <property type="match status" value="1"/>
</dbReference>
<dbReference type="SUPFAM" id="SSF53474">
    <property type="entry name" value="alpha/beta-Hydrolases"/>
    <property type="match status" value="1"/>
</dbReference>
<keyword evidence="4" id="KW-1185">Reference proteome</keyword>
<proteinExistence type="predicted"/>
<evidence type="ECO:0000259" key="2">
    <source>
        <dbReference type="Pfam" id="PF00135"/>
    </source>
</evidence>
<feature type="signal peptide" evidence="1">
    <location>
        <begin position="1"/>
        <end position="21"/>
    </location>
</feature>
<evidence type="ECO:0000313" key="4">
    <source>
        <dbReference type="Proteomes" id="UP001362999"/>
    </source>
</evidence>
<feature type="domain" description="Carboxylesterase type B" evidence="2">
    <location>
        <begin position="41"/>
        <end position="545"/>
    </location>
</feature>
<sequence>MVLSILFTFLLFARFSTPAKATDVPTVQLGKTTLTGSAFLNLEFYGGIPYAEPPVGNLMFKPPVPLRGLSSPTFDASHFGAICLQPGEPASSEDCLTINVFKPAGLTKDVKLPVLAFIHGAGYIATSSAKFNATAIMEQSISRGTPIIYVSFNYRLGPLGFPPGREAAASNALNLGLKDQLVALQWIQDNIAVFNGNSSKVTVFGESAGAMSIAVHQLNPNFKKLVRAMVILESGGAASGHVFPPSRGQVDWDNFVKAVPECAKCKGNAFSCLRRANSSDLRNAITTSWTQSKEGFPFVPVLDGPHGLLPELPSGLIAKGKFARLPFITGANLDEGTFLTPPTVNSTADIEAVLMSNYSTPTVPSRQLKAAVSELMKLYPDNPALGSPFNTGNETFSLSPQWKRLSAILGDIWFQSQRRALMQAAAKFGVKTYGYLLTDPGAIPISTPNIGPANRAALGVTHTADLLYVYGLNAAFGRPQSAQALGVQMIDYWVSFANSLDPNDGRGSARPVWSQYSSKNQKIIELTSVNMTMIPDNYRARQIDFINSHAAVFSH</sequence>
<organism evidence="3 4">
    <name type="scientific">Favolaschia claudopus</name>
    <dbReference type="NCBI Taxonomy" id="2862362"/>
    <lineage>
        <taxon>Eukaryota</taxon>
        <taxon>Fungi</taxon>
        <taxon>Dikarya</taxon>
        <taxon>Basidiomycota</taxon>
        <taxon>Agaricomycotina</taxon>
        <taxon>Agaricomycetes</taxon>
        <taxon>Agaricomycetidae</taxon>
        <taxon>Agaricales</taxon>
        <taxon>Marasmiineae</taxon>
        <taxon>Mycenaceae</taxon>
        <taxon>Favolaschia</taxon>
    </lineage>
</organism>
<comment type="caution">
    <text evidence="3">The sequence shown here is derived from an EMBL/GenBank/DDBJ whole genome shotgun (WGS) entry which is preliminary data.</text>
</comment>
<evidence type="ECO:0000313" key="3">
    <source>
        <dbReference type="EMBL" id="KAK7006187.1"/>
    </source>
</evidence>
<keyword evidence="1" id="KW-0732">Signal</keyword>
<dbReference type="GO" id="GO:0016787">
    <property type="term" value="F:hydrolase activity"/>
    <property type="evidence" value="ECO:0007669"/>
    <property type="project" value="UniProtKB-KW"/>
</dbReference>
<dbReference type="InterPro" id="IPR050309">
    <property type="entry name" value="Type-B_Carboxylest/Lipase"/>
</dbReference>
<protein>
    <submittedName>
        <fullName evidence="3">Carboxylic ester hydrolase</fullName>
    </submittedName>
</protein>
<dbReference type="Pfam" id="PF00135">
    <property type="entry name" value="COesterase"/>
    <property type="match status" value="1"/>
</dbReference>
<dbReference type="InterPro" id="IPR002018">
    <property type="entry name" value="CarbesteraseB"/>
</dbReference>
<gene>
    <name evidence="3" type="ORF">R3P38DRAFT_3037184</name>
</gene>
<dbReference type="AlphaFoldDB" id="A0AAW0AAQ2"/>
<dbReference type="EMBL" id="JAWWNJ010000076">
    <property type="protein sequence ID" value="KAK7006187.1"/>
    <property type="molecule type" value="Genomic_DNA"/>
</dbReference>
<name>A0AAW0AAQ2_9AGAR</name>
<dbReference type="PANTHER" id="PTHR11559">
    <property type="entry name" value="CARBOXYLESTERASE"/>
    <property type="match status" value="1"/>
</dbReference>
<dbReference type="Proteomes" id="UP001362999">
    <property type="component" value="Unassembled WGS sequence"/>
</dbReference>
<dbReference type="PROSITE" id="PS00941">
    <property type="entry name" value="CARBOXYLESTERASE_B_2"/>
    <property type="match status" value="1"/>
</dbReference>
<evidence type="ECO:0000256" key="1">
    <source>
        <dbReference type="SAM" id="SignalP"/>
    </source>
</evidence>
<reference evidence="3 4" key="1">
    <citation type="journal article" date="2024" name="J Genomics">
        <title>Draft genome sequencing and assembly of Favolaschia claudopus CIRM-BRFM 2984 isolated from oak limbs.</title>
        <authorList>
            <person name="Navarro D."/>
            <person name="Drula E."/>
            <person name="Chaduli D."/>
            <person name="Cazenave R."/>
            <person name="Ahrendt S."/>
            <person name="Wang J."/>
            <person name="Lipzen A."/>
            <person name="Daum C."/>
            <person name="Barry K."/>
            <person name="Grigoriev I.V."/>
            <person name="Favel A."/>
            <person name="Rosso M.N."/>
            <person name="Martin F."/>
        </authorList>
    </citation>
    <scope>NUCLEOTIDE SEQUENCE [LARGE SCALE GENOMIC DNA]</scope>
    <source>
        <strain evidence="3 4">CIRM-BRFM 2984</strain>
    </source>
</reference>
<keyword evidence="3" id="KW-0378">Hydrolase</keyword>
<feature type="chain" id="PRO_5043833082" evidence="1">
    <location>
        <begin position="22"/>
        <end position="555"/>
    </location>
</feature>